<organism evidence="1 2">
    <name type="scientific">Temperatibacter marinus</name>
    <dbReference type="NCBI Taxonomy" id="1456591"/>
    <lineage>
        <taxon>Bacteria</taxon>
        <taxon>Pseudomonadati</taxon>
        <taxon>Pseudomonadota</taxon>
        <taxon>Alphaproteobacteria</taxon>
        <taxon>Kordiimonadales</taxon>
        <taxon>Temperatibacteraceae</taxon>
        <taxon>Temperatibacter</taxon>
    </lineage>
</organism>
<accession>A0AA52EGE1</accession>
<keyword evidence="2" id="KW-1185">Reference proteome</keyword>
<evidence type="ECO:0000313" key="1">
    <source>
        <dbReference type="EMBL" id="WND02052.1"/>
    </source>
</evidence>
<dbReference type="InterPro" id="IPR038666">
    <property type="entry name" value="SSP1_head-tail_sf"/>
</dbReference>
<dbReference type="AlphaFoldDB" id="A0AA52EGE1"/>
<reference evidence="1" key="1">
    <citation type="submission" date="2023-04" db="EMBL/GenBank/DDBJ databases">
        <title>Complete genome sequence of Temperatibacter marinus.</title>
        <authorList>
            <person name="Rong J.-C."/>
            <person name="Yi M.-L."/>
            <person name="Zhao Q."/>
        </authorList>
    </citation>
    <scope>NUCLEOTIDE SEQUENCE</scope>
    <source>
        <strain evidence="1">NBRC 110045</strain>
    </source>
</reference>
<dbReference type="EMBL" id="CP123872">
    <property type="protein sequence ID" value="WND02052.1"/>
    <property type="molecule type" value="Genomic_DNA"/>
</dbReference>
<dbReference type="Gene3D" id="2.40.10.270">
    <property type="entry name" value="Bacteriophage SPP1 head-tail adaptor protein"/>
    <property type="match status" value="1"/>
</dbReference>
<dbReference type="KEGG" id="tmk:QGN29_10885"/>
<dbReference type="RefSeq" id="WP_310797887.1">
    <property type="nucleotide sequence ID" value="NZ_CP123872.1"/>
</dbReference>
<name>A0AA52EGE1_9PROT</name>
<evidence type="ECO:0000313" key="2">
    <source>
        <dbReference type="Proteomes" id="UP001268683"/>
    </source>
</evidence>
<proteinExistence type="predicted"/>
<sequence>MMKPYFEKKSKIILGHMNKSIRLYRETHRTGRGGQILKTYAIIENVWAAVSSRYSSSVSRASTHWRESAVNFILYNSPTYRATKRIEWEDTLYTVYAFRDPDGDQRFLEVQTTALPETASLNGAEEEGV</sequence>
<dbReference type="NCBIfam" id="TIGR01563">
    <property type="entry name" value="gp16_SPP1"/>
    <property type="match status" value="1"/>
</dbReference>
<dbReference type="Pfam" id="PF05521">
    <property type="entry name" value="Phage_HCP"/>
    <property type="match status" value="1"/>
</dbReference>
<dbReference type="Proteomes" id="UP001268683">
    <property type="component" value="Chromosome"/>
</dbReference>
<dbReference type="InterPro" id="IPR008767">
    <property type="entry name" value="Phage_SPP1_head-tail_adaptor"/>
</dbReference>
<protein>
    <submittedName>
        <fullName evidence="1">Phage head closure protein</fullName>
    </submittedName>
</protein>
<gene>
    <name evidence="1" type="ORF">QGN29_10885</name>
</gene>